<evidence type="ECO:0000313" key="2">
    <source>
        <dbReference type="EMBL" id="ADY58649.1"/>
    </source>
</evidence>
<protein>
    <recommendedName>
        <fullName evidence="1">PPi-type phosphoenolpyruvate carboxykinase lobe 2 domain-containing protein</fullName>
    </recommendedName>
</protein>
<proteinExistence type="predicted"/>
<dbReference type="EMBL" id="CP002546">
    <property type="protein sequence ID" value="ADY58649.1"/>
    <property type="molecule type" value="Genomic_DNA"/>
</dbReference>
<dbReference type="eggNOG" id="ENOG502Z83I">
    <property type="taxonomic scope" value="Bacteria"/>
</dbReference>
<dbReference type="OrthoDB" id="366044at2"/>
<accession>F0SJW0</accession>
<dbReference type="KEGG" id="pbs:Plabr_1028"/>
<feature type="domain" description="PPi-type phosphoenolpyruvate carboxykinase lobe 2" evidence="1">
    <location>
        <begin position="524"/>
        <end position="638"/>
    </location>
</feature>
<dbReference type="Pfam" id="PF26300">
    <property type="entry name" value="PEPCK_PPi_lobe_2"/>
    <property type="match status" value="1"/>
</dbReference>
<keyword evidence="3" id="KW-1185">Reference proteome</keyword>
<reference evidence="3" key="1">
    <citation type="submission" date="2011-02" db="EMBL/GenBank/DDBJ databases">
        <title>The complete genome of Planctomyces brasiliensis DSM 5305.</title>
        <authorList>
            <person name="Lucas S."/>
            <person name="Copeland A."/>
            <person name="Lapidus A."/>
            <person name="Bruce D."/>
            <person name="Goodwin L."/>
            <person name="Pitluck S."/>
            <person name="Kyrpides N."/>
            <person name="Mavromatis K."/>
            <person name="Pagani I."/>
            <person name="Ivanova N."/>
            <person name="Ovchinnikova G."/>
            <person name="Lu M."/>
            <person name="Detter J.C."/>
            <person name="Han C."/>
            <person name="Land M."/>
            <person name="Hauser L."/>
            <person name="Markowitz V."/>
            <person name="Cheng J.-F."/>
            <person name="Hugenholtz P."/>
            <person name="Woyke T."/>
            <person name="Wu D."/>
            <person name="Tindall B."/>
            <person name="Pomrenke H.G."/>
            <person name="Brambilla E."/>
            <person name="Klenk H.-P."/>
            <person name="Eisen J.A."/>
        </authorList>
    </citation>
    <scope>NUCLEOTIDE SEQUENCE [LARGE SCALE GENOMIC DNA]</scope>
    <source>
        <strain evidence="3">ATCC 49424 / DSM 5305 / JCM 21570 / NBRC 103401 / IFAM 1448</strain>
    </source>
</reference>
<name>F0SJW0_RUBBR</name>
<organism evidence="2 3">
    <name type="scientific">Rubinisphaera brasiliensis (strain ATCC 49424 / DSM 5305 / JCM 21570 / IAM 15109 / NBRC 103401 / IFAM 1448)</name>
    <name type="common">Planctomyces brasiliensis</name>
    <dbReference type="NCBI Taxonomy" id="756272"/>
    <lineage>
        <taxon>Bacteria</taxon>
        <taxon>Pseudomonadati</taxon>
        <taxon>Planctomycetota</taxon>
        <taxon>Planctomycetia</taxon>
        <taxon>Planctomycetales</taxon>
        <taxon>Planctomycetaceae</taxon>
        <taxon>Rubinisphaera</taxon>
    </lineage>
</organism>
<evidence type="ECO:0000259" key="1">
    <source>
        <dbReference type="Pfam" id="PF26300"/>
    </source>
</evidence>
<dbReference type="InterPro" id="IPR058710">
    <property type="entry name" value="PEPCK_lobe_2"/>
</dbReference>
<dbReference type="STRING" id="756272.Plabr_1028"/>
<dbReference type="HOGENOM" id="CLU_275663_0_0_0"/>
<dbReference type="RefSeq" id="WP_013627385.1">
    <property type="nucleotide sequence ID" value="NC_015174.1"/>
</dbReference>
<dbReference type="Proteomes" id="UP000006860">
    <property type="component" value="Chromosome"/>
</dbReference>
<evidence type="ECO:0000313" key="3">
    <source>
        <dbReference type="Proteomes" id="UP000006860"/>
    </source>
</evidence>
<gene>
    <name evidence="2" type="ordered locus">Plabr_1028</name>
</gene>
<sequence>MKSKQADVVETYGLDRERSLGFLSDEVHPEEYQRRLYLHANLQLLASDLPTPPSADRSGLHDVVSSLLENYKEKNRLLRQNRKPVDRRIENFLDRQFRTLFLKERPKLPDQTIVLDRHGMARMLSLPAHGDTYRNDLVNSYRVKNGVLHNPRHDRRTTKGTFHVVEGGLPIADDKKIVPKAVFAKLFKVAMNPPDKYLELPFTSELEEPAKTFVSLYLRPLVCPEVPGVSPHKSMEIRFFAPGSLVSNLDFVESIFGNAGDPLLPENDAALDVVHWSGHTGCVVLAPQMSECTKKDLGLPHWDDATPRQQRDGMCYKEEDELYNDGQAFKLTCRTDEGTVVTLIADNYFGYCKKEVKTQISYAANLYGNAEEEHAGGALTFRSYSLGEKFQANSVQYNGQRFEDVVRNYADFVDARPEGYGVDKIFPELIYIPEDAHATLHGQRITWTQNGEERSIPLLPGRVYMAPSGYQIRMEKHPQAPSWRLIGTVADGIFCHKPCTVSGGGKSEISKSLVDYMHYGPLFVSDLENDFAEIEKIINKQDFHLRWRDDSTDKPNYSDRASRPIFGPQRSLGSVIKLLTPSLEYNDDYNNWLKSIPDYLLSLLFIIKRFEEEGWEHDWAEHFGVDLVNGHPGHELKFRDRTLVGTYLRVGFLGPRKWRTFKLRQDFSPAQKIQTEDDISVSQVVASEQVAHLSDFERGHSVKFVTNCEYRLFQRPDEAIHRGFDKQAEADIAGPDNFISNFEPLTKEDVQRMADSVADFDAFSLPMQNLLNNMLDDENSEYVVCSANPRKVNGVPTKNPRYLQSRPDMVDAFPRYVTQRGLQLNRKIPANEFVPFPVHAVLMGRRNNPPDKQAGIHSLAVYNPIHYQELPELFMDLICSLTGKSPSTTGFGSEGALTKGPFNALRYAADLNAAFVSHVLTGLAGFSSAAGHIGPDVQVDHDVSLLIPEIWCRLEPHEQDPEYLIKEGSLEKMEDVEYNGEIIPVSRLGYRITRRFVRNYFGRVFDHPATVFDEAILKPEMQDEEAFYDGVKYICESHKKVASQYLEDGTFDELIPPLQALIRIMIDGEFEGKKISDPELRQMFTKEYVLESDWYQQRLKAKQKVDQNLMGRHLAYLDSWLEMPENQKVAERLDVAERRKWVKTQLDLIGSDGYRERLKGTIGVQPNLVGNPTEE</sequence>
<dbReference type="AlphaFoldDB" id="F0SJW0"/>